<dbReference type="EnsemblPlants" id="PNT76507">
    <property type="protein sequence ID" value="PNT76507"/>
    <property type="gene ID" value="BRADI_1g48970v3"/>
</dbReference>
<dbReference type="PANTHER" id="PTHR44259">
    <property type="entry name" value="OS07G0183000 PROTEIN-RELATED"/>
    <property type="match status" value="1"/>
</dbReference>
<dbReference type="Pfam" id="PF03478">
    <property type="entry name" value="Beta-prop_KIB1-4"/>
    <property type="match status" value="1"/>
</dbReference>
<name>A0A2K2DQF1_BRADI</name>
<proteinExistence type="predicted"/>
<accession>A0A2K2DQF1</accession>
<dbReference type="OrthoDB" id="642536at2759"/>
<dbReference type="Gramene" id="PNT76507">
    <property type="protein sequence ID" value="PNT76507"/>
    <property type="gene ID" value="BRADI_1g48970v3"/>
</dbReference>
<dbReference type="InterPro" id="IPR050942">
    <property type="entry name" value="F-box_BR-signaling"/>
</dbReference>
<dbReference type="InParanoid" id="A0A2K2DQF1"/>
<dbReference type="Proteomes" id="UP000008810">
    <property type="component" value="Chromosome 1"/>
</dbReference>
<dbReference type="EMBL" id="CM000880">
    <property type="protein sequence ID" value="PNT76507.1"/>
    <property type="molecule type" value="Genomic_DNA"/>
</dbReference>
<evidence type="ECO:0000313" key="3">
    <source>
        <dbReference type="EnsemblPlants" id="PNT76507"/>
    </source>
</evidence>
<dbReference type="AlphaFoldDB" id="A0A2K2DQF1"/>
<gene>
    <name evidence="2" type="ORF">BRADI_1g48970v3</name>
</gene>
<reference evidence="2" key="2">
    <citation type="submission" date="2017-06" db="EMBL/GenBank/DDBJ databases">
        <title>WGS assembly of Brachypodium distachyon.</title>
        <authorList>
            <consortium name="The International Brachypodium Initiative"/>
            <person name="Lucas S."/>
            <person name="Harmon-Smith M."/>
            <person name="Lail K."/>
            <person name="Tice H."/>
            <person name="Grimwood J."/>
            <person name="Bruce D."/>
            <person name="Barry K."/>
            <person name="Shu S."/>
            <person name="Lindquist E."/>
            <person name="Wang M."/>
            <person name="Pitluck S."/>
            <person name="Vogel J.P."/>
            <person name="Garvin D.F."/>
            <person name="Mockler T.C."/>
            <person name="Schmutz J."/>
            <person name="Rokhsar D."/>
            <person name="Bevan M.W."/>
        </authorList>
    </citation>
    <scope>NUCLEOTIDE SEQUENCE</scope>
    <source>
        <strain evidence="2">Bd21</strain>
    </source>
</reference>
<sequence>MEPTKPAAKIAVQNSDGDAADIPLHVTEKILCSISPLESARFLTVCKSWASTIFSRLAKPIPHLFALEASAPRAGEQPRRRGSIFSLPIDGSKELNPVMPAKLPVMPSHAYASHMRLSSALPSGCVSFDFPISTLLMAAGRPSNHVALANPVTGAAQSVEVYRAASLFGFQPKVRAATGAEAFFVSELRSDGEMSIFLVWRAEEWGPRIKLPMAMPSVPQQFSYCTNDIDLAAYADGVFYAMELLGFTFTVDTRAPPPMRIARLNARSILEKYTSIFGTGFLRSCHMLASEGEVLFVGPVLDTPIKPCKFVDKDAAIGGFTVFRLDVEGARWVKVERLAGDRSLFVSEQSSYSVCASETPGCRSNCIYFVTDLGGNHSNGSCNWGVYSMEEEKVLFQSSVGSPGIHLRPR</sequence>
<reference evidence="3" key="3">
    <citation type="submission" date="2018-08" db="UniProtKB">
        <authorList>
            <consortium name="EnsemblPlants"/>
        </authorList>
    </citation>
    <scope>IDENTIFICATION</scope>
    <source>
        <strain evidence="3">cv. Bd21</strain>
    </source>
</reference>
<evidence type="ECO:0000313" key="2">
    <source>
        <dbReference type="EMBL" id="PNT76507.1"/>
    </source>
</evidence>
<dbReference type="InterPro" id="IPR005174">
    <property type="entry name" value="KIB1-4_b-propeller"/>
</dbReference>
<protein>
    <recommendedName>
        <fullName evidence="1">KIB1-4 beta-propeller domain-containing protein</fullName>
    </recommendedName>
</protein>
<keyword evidence="4" id="KW-1185">Reference proteome</keyword>
<reference evidence="2 3" key="1">
    <citation type="journal article" date="2010" name="Nature">
        <title>Genome sequencing and analysis of the model grass Brachypodium distachyon.</title>
        <authorList>
            <consortium name="International Brachypodium Initiative"/>
        </authorList>
    </citation>
    <scope>NUCLEOTIDE SEQUENCE [LARGE SCALE GENOMIC DNA]</scope>
    <source>
        <strain evidence="2 3">Bd21</strain>
    </source>
</reference>
<evidence type="ECO:0000313" key="4">
    <source>
        <dbReference type="Proteomes" id="UP000008810"/>
    </source>
</evidence>
<dbReference type="PANTHER" id="PTHR44259:SF114">
    <property type="entry name" value="OS06G0707300 PROTEIN"/>
    <property type="match status" value="1"/>
</dbReference>
<feature type="domain" description="KIB1-4 beta-propeller" evidence="1">
    <location>
        <begin position="222"/>
        <end position="388"/>
    </location>
</feature>
<evidence type="ECO:0000259" key="1">
    <source>
        <dbReference type="Pfam" id="PF03478"/>
    </source>
</evidence>
<organism evidence="2">
    <name type="scientific">Brachypodium distachyon</name>
    <name type="common">Purple false brome</name>
    <name type="synonym">Trachynia distachya</name>
    <dbReference type="NCBI Taxonomy" id="15368"/>
    <lineage>
        <taxon>Eukaryota</taxon>
        <taxon>Viridiplantae</taxon>
        <taxon>Streptophyta</taxon>
        <taxon>Embryophyta</taxon>
        <taxon>Tracheophyta</taxon>
        <taxon>Spermatophyta</taxon>
        <taxon>Magnoliopsida</taxon>
        <taxon>Liliopsida</taxon>
        <taxon>Poales</taxon>
        <taxon>Poaceae</taxon>
        <taxon>BOP clade</taxon>
        <taxon>Pooideae</taxon>
        <taxon>Stipodae</taxon>
        <taxon>Brachypodieae</taxon>
        <taxon>Brachypodium</taxon>
    </lineage>
</organism>